<comment type="caution">
    <text evidence="1">The sequence shown here is derived from an EMBL/GenBank/DDBJ whole genome shotgun (WGS) entry which is preliminary data.</text>
</comment>
<keyword evidence="2" id="KW-1185">Reference proteome</keyword>
<dbReference type="AlphaFoldDB" id="A0A4Q8AP25"/>
<accession>A0A4Q8AP25</accession>
<dbReference type="OrthoDB" id="5114872at2"/>
<evidence type="ECO:0000313" key="1">
    <source>
        <dbReference type="EMBL" id="RZU66420.1"/>
    </source>
</evidence>
<dbReference type="EMBL" id="SHLC01000001">
    <property type="protein sequence ID" value="RZU66420.1"/>
    <property type="molecule type" value="Genomic_DNA"/>
</dbReference>
<proteinExistence type="predicted"/>
<gene>
    <name evidence="1" type="ORF">EV379_2776</name>
</gene>
<dbReference type="Proteomes" id="UP000291483">
    <property type="component" value="Unassembled WGS sequence"/>
</dbReference>
<protein>
    <submittedName>
        <fullName evidence="1">Uncharacterized protein</fullName>
    </submittedName>
</protein>
<sequence length="92" mass="10467">MPYAKPGKHEKLEHRGREFTLDKDESGNWQITDAAGTHYGWIEVITRHGADHDPVYNGYLVGHPTFSHFGSDWRGITGSLVNDFDGEHRFAE</sequence>
<evidence type="ECO:0000313" key="2">
    <source>
        <dbReference type="Proteomes" id="UP000291483"/>
    </source>
</evidence>
<name>A0A4Q8AP25_9MICO</name>
<organism evidence="1 2">
    <name type="scientific">Microterricola gilva</name>
    <dbReference type="NCBI Taxonomy" id="393267"/>
    <lineage>
        <taxon>Bacteria</taxon>
        <taxon>Bacillati</taxon>
        <taxon>Actinomycetota</taxon>
        <taxon>Actinomycetes</taxon>
        <taxon>Micrococcales</taxon>
        <taxon>Microbacteriaceae</taxon>
        <taxon>Microterricola</taxon>
    </lineage>
</organism>
<reference evidence="1 2" key="1">
    <citation type="submission" date="2019-02" db="EMBL/GenBank/DDBJ databases">
        <title>Sequencing the genomes of 1000 actinobacteria strains.</title>
        <authorList>
            <person name="Klenk H.-P."/>
        </authorList>
    </citation>
    <scope>NUCLEOTIDE SEQUENCE [LARGE SCALE GENOMIC DNA]</scope>
    <source>
        <strain evidence="1 2">DSM 18319</strain>
    </source>
</reference>
<dbReference type="RefSeq" id="WP_130506623.1">
    <property type="nucleotide sequence ID" value="NZ_SHLC01000001.1"/>
</dbReference>